<dbReference type="Proteomes" id="UP001162880">
    <property type="component" value="Unassembled WGS sequence"/>
</dbReference>
<comment type="caution">
    <text evidence="2">The sequence shown here is derived from an EMBL/GenBank/DDBJ whole genome shotgun (WGS) entry which is preliminary data.</text>
</comment>
<dbReference type="EMBL" id="JALHLE010000018">
    <property type="protein sequence ID" value="MCJ2179337.1"/>
    <property type="molecule type" value="Genomic_DNA"/>
</dbReference>
<protein>
    <submittedName>
        <fullName evidence="2">Uncharacterized protein</fullName>
    </submittedName>
</protein>
<name>A0ABT0B2R3_9SPHN</name>
<evidence type="ECO:0000313" key="2">
    <source>
        <dbReference type="EMBL" id="MCJ2179337.1"/>
    </source>
</evidence>
<accession>A0ABT0B2R3</accession>
<reference evidence="2" key="1">
    <citation type="submission" date="2022-03" db="EMBL/GenBank/DDBJ databases">
        <title>Identification of a novel bacterium isolated from mangrove sediments.</title>
        <authorList>
            <person name="Pan X."/>
        </authorList>
    </citation>
    <scope>NUCLEOTIDE SEQUENCE</scope>
    <source>
        <strain evidence="2">B2580</strain>
    </source>
</reference>
<dbReference type="RefSeq" id="WP_243994209.1">
    <property type="nucleotide sequence ID" value="NZ_JALHLE010000018.1"/>
</dbReference>
<organism evidence="2 3">
    <name type="scientific">Novosphingobium album</name>
    <name type="common">ex Hu et al. 2023</name>
    <dbReference type="NCBI Taxonomy" id="2930093"/>
    <lineage>
        <taxon>Bacteria</taxon>
        <taxon>Pseudomonadati</taxon>
        <taxon>Pseudomonadota</taxon>
        <taxon>Alphaproteobacteria</taxon>
        <taxon>Sphingomonadales</taxon>
        <taxon>Sphingomonadaceae</taxon>
        <taxon>Novosphingobium</taxon>
    </lineage>
</organism>
<gene>
    <name evidence="2" type="ORF">MTR64_12215</name>
</gene>
<feature type="compositionally biased region" description="Low complexity" evidence="1">
    <location>
        <begin position="7"/>
        <end position="21"/>
    </location>
</feature>
<evidence type="ECO:0000313" key="3">
    <source>
        <dbReference type="Proteomes" id="UP001162880"/>
    </source>
</evidence>
<sequence length="125" mass="13837">MPTEATARQSGAQADAQAGARPFQVQLAPDRLWQAINPWTWNLDTGQFGLINVNIGETKYPETERAILDEVGSYGKQIGHIADALEVLIRHFDIRDLGQKEQDALDVLRGDLAQIRGIKAREKGT</sequence>
<proteinExistence type="predicted"/>
<evidence type="ECO:0000256" key="1">
    <source>
        <dbReference type="SAM" id="MobiDB-lite"/>
    </source>
</evidence>
<feature type="region of interest" description="Disordered" evidence="1">
    <location>
        <begin position="1"/>
        <end position="21"/>
    </location>
</feature>
<keyword evidence="3" id="KW-1185">Reference proteome</keyword>